<proteinExistence type="predicted"/>
<gene>
    <name evidence="2" type="ORF">ACFSUB_16270</name>
</gene>
<name>A0ABW5T6N9_9BACI</name>
<accession>A0ABW5T6N9</accession>
<comment type="caution">
    <text evidence="2">The sequence shown here is derived from an EMBL/GenBank/DDBJ whole genome shotgun (WGS) entry which is preliminary data.</text>
</comment>
<feature type="compositionally biased region" description="Basic and acidic residues" evidence="1">
    <location>
        <begin position="1"/>
        <end position="17"/>
    </location>
</feature>
<evidence type="ECO:0000256" key="1">
    <source>
        <dbReference type="SAM" id="MobiDB-lite"/>
    </source>
</evidence>
<sequence>MPRNNREMGRINREKPNSLENQSRNGRIDREIERIEAENPALRTDIGCCRVDAVSSRINRETRSPLPFTGAGPCTIEAEIDPNPYKNGPGLPADRQRIRAVHYSL</sequence>
<dbReference type="EMBL" id="JBHUML010000006">
    <property type="protein sequence ID" value="MFD2707012.1"/>
    <property type="molecule type" value="Genomic_DNA"/>
</dbReference>
<feature type="region of interest" description="Disordered" evidence="1">
    <location>
        <begin position="1"/>
        <end position="27"/>
    </location>
</feature>
<dbReference type="RefSeq" id="WP_380714336.1">
    <property type="nucleotide sequence ID" value="NZ_JBHUML010000006.1"/>
</dbReference>
<evidence type="ECO:0000313" key="2">
    <source>
        <dbReference type="EMBL" id="MFD2707012.1"/>
    </source>
</evidence>
<reference evidence="3" key="1">
    <citation type="journal article" date="2019" name="Int. J. Syst. Evol. Microbiol.">
        <title>The Global Catalogue of Microorganisms (GCM) 10K type strain sequencing project: providing services to taxonomists for standard genome sequencing and annotation.</title>
        <authorList>
            <consortium name="The Broad Institute Genomics Platform"/>
            <consortium name="The Broad Institute Genome Sequencing Center for Infectious Disease"/>
            <person name="Wu L."/>
            <person name="Ma J."/>
        </authorList>
    </citation>
    <scope>NUCLEOTIDE SEQUENCE [LARGE SCALE GENOMIC DNA]</scope>
    <source>
        <strain evidence="3">KCTC 33792</strain>
    </source>
</reference>
<dbReference type="Proteomes" id="UP001597520">
    <property type="component" value="Unassembled WGS sequence"/>
</dbReference>
<protein>
    <submittedName>
        <fullName evidence="2">Uncharacterized protein</fullName>
    </submittedName>
</protein>
<organism evidence="2 3">
    <name type="scientific">Salibacterium lacus</name>
    <dbReference type="NCBI Taxonomy" id="1898109"/>
    <lineage>
        <taxon>Bacteria</taxon>
        <taxon>Bacillati</taxon>
        <taxon>Bacillota</taxon>
        <taxon>Bacilli</taxon>
        <taxon>Bacillales</taxon>
        <taxon>Bacillaceae</taxon>
    </lineage>
</organism>
<evidence type="ECO:0000313" key="3">
    <source>
        <dbReference type="Proteomes" id="UP001597520"/>
    </source>
</evidence>
<keyword evidence="3" id="KW-1185">Reference proteome</keyword>